<keyword evidence="1" id="KW-0812">Transmembrane</keyword>
<dbReference type="EMBL" id="AP019400">
    <property type="protein sequence ID" value="BBI33743.1"/>
    <property type="molecule type" value="Genomic_DNA"/>
</dbReference>
<organism evidence="2 3">
    <name type="scientific">Cohnella abietis</name>
    <dbReference type="NCBI Taxonomy" id="2507935"/>
    <lineage>
        <taxon>Bacteria</taxon>
        <taxon>Bacillati</taxon>
        <taxon>Bacillota</taxon>
        <taxon>Bacilli</taxon>
        <taxon>Bacillales</taxon>
        <taxon>Paenibacillaceae</taxon>
        <taxon>Cohnella</taxon>
    </lineage>
</organism>
<proteinExistence type="predicted"/>
<evidence type="ECO:0000313" key="3">
    <source>
        <dbReference type="Proteomes" id="UP000289856"/>
    </source>
</evidence>
<keyword evidence="1" id="KW-1133">Transmembrane helix</keyword>
<dbReference type="Proteomes" id="UP000289856">
    <property type="component" value="Chromosome"/>
</dbReference>
<name>A0A3T1D6Q1_9BACL</name>
<feature type="transmembrane region" description="Helical" evidence="1">
    <location>
        <begin position="76"/>
        <end position="96"/>
    </location>
</feature>
<dbReference type="KEGG" id="cohn:KCTCHS21_31420"/>
<sequence length="250" mass="28733">MNEHIEPELNCYYHPSINAHQKCVQCNKILCERCVHDDHRDYCWSCGLAYMNGDLPKKRKVFKIPARLSFIKKKSFLLSCAALIFILCAFIFIRLWPDIQLKQEMTEVQFNDIHLFMNRQEVGKLYGLGSDKTEGCFGCELNFIFPKLKLSGRYSETLGGNSSVGMINTNPQVKMLTTADSSNNVFGIRVGDTLEKADRLLEDKGFTKEGPNYHYVKGLYYIDLWYDDGKSTISSLTIGYRVKGDERIVY</sequence>
<reference evidence="2 3" key="1">
    <citation type="submission" date="2019-01" db="EMBL/GenBank/DDBJ databases">
        <title>Complete genome sequence of Cohnella hallensis HS21 isolated from Korean fir (Abies koreana) rhizospheric soil.</title>
        <authorList>
            <person name="Jiang L."/>
            <person name="Kang S.W."/>
            <person name="Kim S."/>
            <person name="Jung J."/>
            <person name="Kim C.Y."/>
            <person name="Kim D.H."/>
            <person name="Kim S.W."/>
            <person name="Lee J."/>
        </authorList>
    </citation>
    <scope>NUCLEOTIDE SEQUENCE [LARGE SCALE GENOMIC DNA]</scope>
    <source>
        <strain evidence="2 3">HS21</strain>
    </source>
</reference>
<gene>
    <name evidence="2" type="ORF">KCTCHS21_31420</name>
</gene>
<keyword evidence="1" id="KW-0472">Membrane</keyword>
<evidence type="ECO:0000256" key="1">
    <source>
        <dbReference type="SAM" id="Phobius"/>
    </source>
</evidence>
<evidence type="ECO:0000313" key="2">
    <source>
        <dbReference type="EMBL" id="BBI33743.1"/>
    </source>
</evidence>
<dbReference type="RefSeq" id="WP_130609935.1">
    <property type="nucleotide sequence ID" value="NZ_AP019400.1"/>
</dbReference>
<protein>
    <recommendedName>
        <fullName evidence="4">B box-type domain-containing protein</fullName>
    </recommendedName>
</protein>
<dbReference type="OrthoDB" id="2679497at2"/>
<dbReference type="AlphaFoldDB" id="A0A3T1D6Q1"/>
<evidence type="ECO:0008006" key="4">
    <source>
        <dbReference type="Google" id="ProtNLM"/>
    </source>
</evidence>
<accession>A0A3T1D6Q1</accession>
<keyword evidence="3" id="KW-1185">Reference proteome</keyword>